<dbReference type="PANTHER" id="PTHR12806">
    <property type="entry name" value="EAP30 SUBUNIT OF ELL COMPLEX"/>
    <property type="match status" value="1"/>
</dbReference>
<gene>
    <name evidence="6" type="ORF">TOT_040000878</name>
</gene>
<name>J7M4T6_THEOR</name>
<dbReference type="GO" id="GO:0000814">
    <property type="term" value="C:ESCRT II complex"/>
    <property type="evidence" value="ECO:0007669"/>
    <property type="project" value="InterPro"/>
</dbReference>
<evidence type="ECO:0000256" key="4">
    <source>
        <dbReference type="ARBA" id="ARBA00023274"/>
    </source>
</evidence>
<accession>J7M4T6</accession>
<dbReference type="GO" id="GO:1990904">
    <property type="term" value="C:ribonucleoprotein complex"/>
    <property type="evidence" value="ECO:0007669"/>
    <property type="project" value="UniProtKB-KW"/>
</dbReference>
<dbReference type="KEGG" id="tot:TOT_040000878"/>
<dbReference type="OrthoDB" id="268521at2759"/>
<proteinExistence type="inferred from homology"/>
<sequence length="428" mass="48802">MDKASVYGTEDCGFESRRRWSIIILNRMPPVFFKAPLPINYKAPKGRIVPLKNPEIRLGKTLVTLTPRRIKAEALEKVRMALKRVLKKKTERIVDAHATYPVTKKPEGVKMGQGKGRVHHHVARVPAGYPIIRLPQLSPFVPGELPIFVAFQRALSNLPVNCTFRSQLNSFPVDSWAQSHNVKTNLEVKMRKVGIDKILTEKESKERLELLSEELEKKNKEELLRVLNDFRHSFEALLAKYRRLIHTDPEFRLEFLEMLNTLSIDPLLPQQRNGSHKFPSINTAIDLLTPSSNRLGELCTLMVEICTSTRNENGGIYELSYIVSLIPESYRVTETEVLRAANELKHLGFQLTEISGRHYLLSDVELTESQEKCLSLSSQLGRGINSKDVSDHCGFTQEQAQVVLWELSRLGLVWVDFENSEEGKLINT</sequence>
<dbReference type="CDD" id="cd01433">
    <property type="entry name" value="Ribosomal_L16_L10e"/>
    <property type="match status" value="1"/>
</dbReference>
<dbReference type="PANTHER" id="PTHR12806:SF0">
    <property type="entry name" value="VACUOLAR-SORTING PROTEIN SNF8"/>
    <property type="match status" value="1"/>
</dbReference>
<dbReference type="GO" id="GO:0006412">
    <property type="term" value="P:translation"/>
    <property type="evidence" value="ECO:0007669"/>
    <property type="project" value="InterPro"/>
</dbReference>
<dbReference type="SUPFAM" id="SSF46785">
    <property type="entry name" value="Winged helix' DNA-binding domain"/>
    <property type="match status" value="1"/>
</dbReference>
<evidence type="ECO:0000313" key="7">
    <source>
        <dbReference type="Proteomes" id="UP000003786"/>
    </source>
</evidence>
<dbReference type="AlphaFoldDB" id="J7M4T6"/>
<dbReference type="VEuPathDB" id="PiroplasmaDB:TOT_040000878"/>
<dbReference type="Gene3D" id="6.10.140.180">
    <property type="match status" value="1"/>
</dbReference>
<dbReference type="GO" id="GO:0003735">
    <property type="term" value="F:structural constituent of ribosome"/>
    <property type="evidence" value="ECO:0007669"/>
    <property type="project" value="InterPro"/>
</dbReference>
<dbReference type="GO" id="GO:0043328">
    <property type="term" value="P:protein transport to vacuole involved in ubiquitin-dependent protein catabolic process via the multivesicular body sorting pathway"/>
    <property type="evidence" value="ECO:0007669"/>
    <property type="project" value="TreeGrafter"/>
</dbReference>
<dbReference type="RefSeq" id="XP_009692811.1">
    <property type="nucleotide sequence ID" value="XM_009694516.1"/>
</dbReference>
<comment type="similarity">
    <text evidence="1">Belongs to the universal ribosomal protein uL16 family.</text>
</comment>
<reference evidence="6 7" key="1">
    <citation type="journal article" date="2012" name="MBio">
        <title>Comparative genome analysis of three eukaryotic parasites with differing abilities to transform leukocytes reveals key mediators of Theileria-induced leukocyte transformation.</title>
        <authorList>
            <person name="Hayashida K."/>
            <person name="Hara Y."/>
            <person name="Abe T."/>
            <person name="Yamasaki C."/>
            <person name="Toyoda A."/>
            <person name="Kosuge T."/>
            <person name="Suzuki Y."/>
            <person name="Sato Y."/>
            <person name="Kawashima S."/>
            <person name="Katayama T."/>
            <person name="Wakaguri H."/>
            <person name="Inoue N."/>
            <person name="Homma K."/>
            <person name="Tada-Umezaki M."/>
            <person name="Yagi Y."/>
            <person name="Fujii Y."/>
            <person name="Habara T."/>
            <person name="Kanehisa M."/>
            <person name="Watanabe H."/>
            <person name="Ito K."/>
            <person name="Gojobori T."/>
            <person name="Sugawara H."/>
            <person name="Imanishi T."/>
            <person name="Weir W."/>
            <person name="Gardner M."/>
            <person name="Pain A."/>
            <person name="Shiels B."/>
            <person name="Hattori M."/>
            <person name="Nene V."/>
            <person name="Sugimoto C."/>
        </authorList>
    </citation>
    <scope>NUCLEOTIDE SEQUENCE [LARGE SCALE GENOMIC DNA]</scope>
    <source>
        <strain evidence="6 7">Shintoku</strain>
    </source>
</reference>
<evidence type="ECO:0000256" key="2">
    <source>
        <dbReference type="ARBA" id="ARBA00009834"/>
    </source>
</evidence>
<keyword evidence="7" id="KW-1185">Reference proteome</keyword>
<dbReference type="InterPro" id="IPR036920">
    <property type="entry name" value="Ribosomal_uL16_sf"/>
</dbReference>
<keyword evidence="4" id="KW-0687">Ribonucleoprotein</keyword>
<keyword evidence="3 6" id="KW-0689">Ribosomal protein</keyword>
<dbReference type="Proteomes" id="UP000003786">
    <property type="component" value="Chromosome 4"/>
</dbReference>
<evidence type="ECO:0000256" key="1">
    <source>
        <dbReference type="ARBA" id="ARBA00008931"/>
    </source>
</evidence>
<dbReference type="InterPro" id="IPR036390">
    <property type="entry name" value="WH_DNA-bd_sf"/>
</dbReference>
<dbReference type="eggNOG" id="KOG3341">
    <property type="taxonomic scope" value="Eukaryota"/>
</dbReference>
<feature type="coiled-coil region" evidence="5">
    <location>
        <begin position="198"/>
        <end position="225"/>
    </location>
</feature>
<evidence type="ECO:0000256" key="5">
    <source>
        <dbReference type="SAM" id="Coils"/>
    </source>
</evidence>
<comment type="similarity">
    <text evidence="2">Belongs to the SNF8 family.</text>
</comment>
<dbReference type="Gene3D" id="1.10.10.10">
    <property type="entry name" value="Winged helix-like DNA-binding domain superfamily/Winged helix DNA-binding domain"/>
    <property type="match status" value="1"/>
</dbReference>
<dbReference type="SUPFAM" id="SSF54686">
    <property type="entry name" value="Ribosomal protein L16p/L10e"/>
    <property type="match status" value="1"/>
</dbReference>
<dbReference type="EMBL" id="AP011949">
    <property type="protein sequence ID" value="BAM42510.1"/>
    <property type="molecule type" value="Genomic_DNA"/>
</dbReference>
<keyword evidence="5" id="KW-0175">Coiled coil</keyword>
<dbReference type="InterPro" id="IPR040608">
    <property type="entry name" value="Snf8/Vps36"/>
</dbReference>
<evidence type="ECO:0000313" key="6">
    <source>
        <dbReference type="EMBL" id="BAM42510.1"/>
    </source>
</evidence>
<dbReference type="GO" id="GO:0005840">
    <property type="term" value="C:ribosome"/>
    <property type="evidence" value="ECO:0007669"/>
    <property type="project" value="UniProtKB-KW"/>
</dbReference>
<dbReference type="STRING" id="869250.J7M4T6"/>
<evidence type="ECO:0000256" key="3">
    <source>
        <dbReference type="ARBA" id="ARBA00022980"/>
    </source>
</evidence>
<protein>
    <submittedName>
        <fullName evidence="6">50S ribosomal protein L16</fullName>
    </submittedName>
</protein>
<dbReference type="Gene3D" id="3.90.1170.10">
    <property type="entry name" value="Ribosomal protein L10e/L16"/>
    <property type="match status" value="1"/>
</dbReference>
<organism evidence="6 7">
    <name type="scientific">Theileria orientalis strain Shintoku</name>
    <dbReference type="NCBI Taxonomy" id="869250"/>
    <lineage>
        <taxon>Eukaryota</taxon>
        <taxon>Sar</taxon>
        <taxon>Alveolata</taxon>
        <taxon>Apicomplexa</taxon>
        <taxon>Aconoidasida</taxon>
        <taxon>Piroplasmida</taxon>
        <taxon>Theileriidae</taxon>
        <taxon>Theileria</taxon>
    </lineage>
</organism>
<dbReference type="InterPro" id="IPR036388">
    <property type="entry name" value="WH-like_DNA-bd_sf"/>
</dbReference>
<dbReference type="GeneID" id="20716908"/>
<dbReference type="Pfam" id="PF04157">
    <property type="entry name" value="EAP30"/>
    <property type="match status" value="1"/>
</dbReference>
<dbReference type="Pfam" id="PF00252">
    <property type="entry name" value="Ribosomal_L16"/>
    <property type="match status" value="1"/>
</dbReference>
<dbReference type="InterPro" id="IPR016689">
    <property type="entry name" value="ESCRT-2_cplx_Snf8"/>
</dbReference>
<dbReference type="InterPro" id="IPR047873">
    <property type="entry name" value="Ribosomal_uL16"/>
</dbReference>
<dbReference type="InterPro" id="IPR016180">
    <property type="entry name" value="Ribosomal_uL16_dom"/>
</dbReference>